<sequence length="355" mass="40493">MPREKSFFDSEILHAAEGYTYLRKIIDSKQYSEIILLTDSNTQELCAVDFFDKLDCSIHISQIEVEPGEECKDIQVVIHLYRELVDLQADRRSLLINLGGGSVSDLGGFVASTYMRGIDYINIPTTLLAMVDAAYGGKTGIDFRGIKNLIGTFYPPKYILLDKEYTATLDERHFFSGFGEILKYGIALDAPLWNEFKIHFPDSLDSYLDEWIQKCLSLKKHIVTNDPLDNGIRQILNAGHTIGHAIESFHLDKQDELYHGEAVAWGMIAELFISNYKIGFSQDELKIVKNIVQKHFQRPAITTSDIEILLDYIYMDKKSIGQKLYMPLIKKPGTFELNTPIEPELIKESLIYMLT</sequence>
<dbReference type="GO" id="GO:0009073">
    <property type="term" value="P:aromatic amino acid family biosynthetic process"/>
    <property type="evidence" value="ECO:0007669"/>
    <property type="project" value="InterPro"/>
</dbReference>
<comment type="caution">
    <text evidence="14">The sequence shown here is derived from an EMBL/GenBank/DDBJ whole genome shotgun (WGS) entry which is preliminary data.</text>
</comment>
<dbReference type="GO" id="GO:0003856">
    <property type="term" value="F:3-dehydroquinate synthase activity"/>
    <property type="evidence" value="ECO:0007669"/>
    <property type="project" value="UniProtKB-UniRule"/>
</dbReference>
<evidence type="ECO:0000256" key="7">
    <source>
        <dbReference type="ARBA" id="ARBA00022833"/>
    </source>
</evidence>
<keyword evidence="9" id="KW-0456">Lyase</keyword>
<evidence type="ECO:0000256" key="11">
    <source>
        <dbReference type="NCBIfam" id="TIGR01357"/>
    </source>
</evidence>
<dbReference type="InterPro" id="IPR030960">
    <property type="entry name" value="DHQS/DOIS_N"/>
</dbReference>
<dbReference type="Proteomes" id="UP000253517">
    <property type="component" value="Unassembled WGS sequence"/>
</dbReference>
<name>A0A368ZVY2_9FLAO</name>
<dbReference type="GO" id="GO:0009423">
    <property type="term" value="P:chorismate biosynthetic process"/>
    <property type="evidence" value="ECO:0007669"/>
    <property type="project" value="UniProtKB-UniRule"/>
</dbReference>
<dbReference type="CDD" id="cd08195">
    <property type="entry name" value="DHQS"/>
    <property type="match status" value="1"/>
</dbReference>
<dbReference type="EC" id="4.2.3.4" evidence="11"/>
<dbReference type="PANTHER" id="PTHR43622:SF1">
    <property type="entry name" value="3-DEHYDROQUINATE SYNTHASE"/>
    <property type="match status" value="1"/>
</dbReference>
<evidence type="ECO:0000256" key="4">
    <source>
        <dbReference type="ARBA" id="ARBA00003485"/>
    </source>
</evidence>
<dbReference type="InterPro" id="IPR056179">
    <property type="entry name" value="DHQS_C"/>
</dbReference>
<dbReference type="Pfam" id="PF24621">
    <property type="entry name" value="DHQS_C"/>
    <property type="match status" value="1"/>
</dbReference>
<dbReference type="Pfam" id="PF01761">
    <property type="entry name" value="DHQ_synthase"/>
    <property type="match status" value="1"/>
</dbReference>
<dbReference type="PIRSF" id="PIRSF001455">
    <property type="entry name" value="DHQ_synth"/>
    <property type="match status" value="1"/>
</dbReference>
<keyword evidence="5" id="KW-0479">Metal-binding</keyword>
<keyword evidence="7" id="KW-0862">Zinc</keyword>
<dbReference type="InterPro" id="IPR030963">
    <property type="entry name" value="DHQ_synth_fam"/>
</dbReference>
<dbReference type="GO" id="GO:0046872">
    <property type="term" value="F:metal ion binding"/>
    <property type="evidence" value="ECO:0007669"/>
    <property type="project" value="UniProtKB-KW"/>
</dbReference>
<dbReference type="InterPro" id="IPR016037">
    <property type="entry name" value="DHQ_synth_AroB"/>
</dbReference>
<evidence type="ECO:0000313" key="14">
    <source>
        <dbReference type="EMBL" id="RCX01121.1"/>
    </source>
</evidence>
<evidence type="ECO:0000313" key="15">
    <source>
        <dbReference type="Proteomes" id="UP000253517"/>
    </source>
</evidence>
<dbReference type="NCBIfam" id="TIGR01357">
    <property type="entry name" value="aroB"/>
    <property type="match status" value="1"/>
</dbReference>
<dbReference type="RefSeq" id="WP_114366576.1">
    <property type="nucleotide sequence ID" value="NZ_BHZF01000002.1"/>
</dbReference>
<evidence type="ECO:0000259" key="13">
    <source>
        <dbReference type="Pfam" id="PF24621"/>
    </source>
</evidence>
<evidence type="ECO:0000256" key="3">
    <source>
        <dbReference type="ARBA" id="ARBA00001947"/>
    </source>
</evidence>
<evidence type="ECO:0000256" key="10">
    <source>
        <dbReference type="ARBA" id="ARBA00023285"/>
    </source>
</evidence>
<dbReference type="AlphaFoldDB" id="A0A368ZVY2"/>
<feature type="domain" description="3-dehydroquinate synthase C-terminal" evidence="13">
    <location>
        <begin position="177"/>
        <end position="319"/>
    </location>
</feature>
<evidence type="ECO:0000256" key="6">
    <source>
        <dbReference type="ARBA" id="ARBA00022741"/>
    </source>
</evidence>
<keyword evidence="10" id="KW-0170">Cobalt</keyword>
<dbReference type="FunFam" id="3.40.50.1970:FF:000007">
    <property type="entry name" value="Pentafunctional AROM polypeptide"/>
    <property type="match status" value="1"/>
</dbReference>
<comment type="cofactor">
    <cofactor evidence="1">
        <name>NAD(+)</name>
        <dbReference type="ChEBI" id="CHEBI:57540"/>
    </cofactor>
</comment>
<proteinExistence type="predicted"/>
<dbReference type="Gene3D" id="3.40.50.1970">
    <property type="match status" value="1"/>
</dbReference>
<evidence type="ECO:0000256" key="5">
    <source>
        <dbReference type="ARBA" id="ARBA00022723"/>
    </source>
</evidence>
<evidence type="ECO:0000256" key="8">
    <source>
        <dbReference type="ARBA" id="ARBA00023027"/>
    </source>
</evidence>
<dbReference type="Gene3D" id="1.20.1090.10">
    <property type="entry name" value="Dehydroquinate synthase-like - alpha domain"/>
    <property type="match status" value="1"/>
</dbReference>
<organism evidence="14 15">
    <name type="scientific">Schleiferia thermophila</name>
    <dbReference type="NCBI Taxonomy" id="884107"/>
    <lineage>
        <taxon>Bacteria</taxon>
        <taxon>Pseudomonadati</taxon>
        <taxon>Bacteroidota</taxon>
        <taxon>Flavobacteriia</taxon>
        <taxon>Flavobacteriales</taxon>
        <taxon>Schleiferiaceae</taxon>
        <taxon>Schleiferia</taxon>
    </lineage>
</organism>
<keyword evidence="15" id="KW-1185">Reference proteome</keyword>
<protein>
    <recommendedName>
        <fullName evidence="11">3-dehydroquinate synthase</fullName>
        <ecNumber evidence="11">4.2.3.4</ecNumber>
    </recommendedName>
</protein>
<evidence type="ECO:0000256" key="9">
    <source>
        <dbReference type="ARBA" id="ARBA00023239"/>
    </source>
</evidence>
<dbReference type="InterPro" id="IPR050071">
    <property type="entry name" value="Dehydroquinate_synthase"/>
</dbReference>
<gene>
    <name evidence="14" type="ORF">DES35_10826</name>
</gene>
<dbReference type="GO" id="GO:0000166">
    <property type="term" value="F:nucleotide binding"/>
    <property type="evidence" value="ECO:0007669"/>
    <property type="project" value="UniProtKB-KW"/>
</dbReference>
<dbReference type="GO" id="GO:0005737">
    <property type="term" value="C:cytoplasm"/>
    <property type="evidence" value="ECO:0007669"/>
    <property type="project" value="InterPro"/>
</dbReference>
<comment type="function">
    <text evidence="4">Catalyzes the conversion of 3-deoxy-D-arabino-heptulosonate 7-phosphate (DAHP) to dehydroquinate (DHQ).</text>
</comment>
<dbReference type="PANTHER" id="PTHR43622">
    <property type="entry name" value="3-DEHYDROQUINATE SYNTHASE"/>
    <property type="match status" value="1"/>
</dbReference>
<accession>A0A368ZVY2</accession>
<evidence type="ECO:0000259" key="12">
    <source>
        <dbReference type="Pfam" id="PF01761"/>
    </source>
</evidence>
<dbReference type="EMBL" id="QPJS01000008">
    <property type="protein sequence ID" value="RCX01121.1"/>
    <property type="molecule type" value="Genomic_DNA"/>
</dbReference>
<dbReference type="SUPFAM" id="SSF56796">
    <property type="entry name" value="Dehydroquinate synthase-like"/>
    <property type="match status" value="1"/>
</dbReference>
<evidence type="ECO:0000256" key="1">
    <source>
        <dbReference type="ARBA" id="ARBA00001911"/>
    </source>
</evidence>
<keyword evidence="6" id="KW-0547">Nucleotide-binding</keyword>
<evidence type="ECO:0000256" key="2">
    <source>
        <dbReference type="ARBA" id="ARBA00001941"/>
    </source>
</evidence>
<reference evidence="14 15" key="1">
    <citation type="submission" date="2018-07" db="EMBL/GenBank/DDBJ databases">
        <title>Genomic Encyclopedia of Type Strains, Phase IV (KMG-IV): sequencing the most valuable type-strain genomes for metagenomic binning, comparative biology and taxonomic classification.</title>
        <authorList>
            <person name="Goeker M."/>
        </authorList>
    </citation>
    <scope>NUCLEOTIDE SEQUENCE [LARGE SCALE GENOMIC DNA]</scope>
    <source>
        <strain evidence="14 15">DSM 21410</strain>
    </source>
</reference>
<comment type="cofactor">
    <cofactor evidence="2">
        <name>Co(2+)</name>
        <dbReference type="ChEBI" id="CHEBI:48828"/>
    </cofactor>
</comment>
<comment type="cofactor">
    <cofactor evidence="3">
        <name>Zn(2+)</name>
        <dbReference type="ChEBI" id="CHEBI:29105"/>
    </cofactor>
</comment>
<keyword evidence="8" id="KW-0520">NAD</keyword>
<feature type="domain" description="3-dehydroquinate synthase N-terminal" evidence="12">
    <location>
        <begin position="63"/>
        <end position="174"/>
    </location>
</feature>